<accession>A0A921RK98</accession>
<name>A0A921RK98_SORBI</name>
<evidence type="ECO:0000259" key="8">
    <source>
        <dbReference type="PROSITE" id="PS50888"/>
    </source>
</evidence>
<reference evidence="9" key="2">
    <citation type="submission" date="2020-10" db="EMBL/GenBank/DDBJ databases">
        <authorList>
            <person name="Cooper E.A."/>
            <person name="Brenton Z.W."/>
            <person name="Flinn B.S."/>
            <person name="Jenkins J."/>
            <person name="Shu S."/>
            <person name="Flowers D."/>
            <person name="Luo F."/>
            <person name="Wang Y."/>
            <person name="Xia P."/>
            <person name="Barry K."/>
            <person name="Daum C."/>
            <person name="Lipzen A."/>
            <person name="Yoshinaga Y."/>
            <person name="Schmutz J."/>
            <person name="Saski C."/>
            <person name="Vermerris W."/>
            <person name="Kresovich S."/>
        </authorList>
    </citation>
    <scope>NUCLEOTIDE SEQUENCE</scope>
</reference>
<keyword evidence="6" id="KW-0539">Nucleus</keyword>
<dbReference type="GO" id="GO:0003700">
    <property type="term" value="F:DNA-binding transcription factor activity"/>
    <property type="evidence" value="ECO:0007669"/>
    <property type="project" value="InterPro"/>
</dbReference>
<comment type="similarity">
    <text evidence="2">Belongs to the bHLH protein family.</text>
</comment>
<dbReference type="Pfam" id="PF00010">
    <property type="entry name" value="HLH"/>
    <property type="match status" value="1"/>
</dbReference>
<dbReference type="GO" id="GO:0000976">
    <property type="term" value="F:transcription cis-regulatory region binding"/>
    <property type="evidence" value="ECO:0007669"/>
    <property type="project" value="UniProtKB-ARBA"/>
</dbReference>
<dbReference type="PROSITE" id="PS50888">
    <property type="entry name" value="BHLH"/>
    <property type="match status" value="1"/>
</dbReference>
<proteinExistence type="inferred from homology"/>
<dbReference type="InterPro" id="IPR045843">
    <property type="entry name" value="IND-like"/>
</dbReference>
<feature type="region of interest" description="Disordered" evidence="7">
    <location>
        <begin position="279"/>
        <end position="298"/>
    </location>
</feature>
<dbReference type="InterPro" id="IPR011598">
    <property type="entry name" value="bHLH_dom"/>
</dbReference>
<sequence length="453" mass="48510">MREREREREREHDPSPLAPEARAQKQQPPRPHHHRASASLAQSHAPSSQKSSGQARQGEQSTRAATQHITSDRPPTRARRQQPAMNLNRLTPAHHGAMRPPSVQGQGLARYGSAPGSLLAAIAESVTRGDPAPPPPPVSRFYSAESSGLTSCESSCRTDGGGGGGRPPPLERAYGGSGEIRVPPPPQHPQQQHPLAAAPAASTLFRHSSSPAGLLSRLMADPHGMAATGGGMGSYPQVGSDAAMGHGHRQLSSQWSFSRQDLPQISEMGMIPDIGESIVAGGCNSSSDGGGGGATQAQSSSYLSRNFSVSSWDDTNSIMFSSPSKKPKVDPADDMVTSFSNIDSQFGLSNSSLEMSGMDDYLQMQQDSVACRVRAKRGCATHPRSIAERERRTRISKRLKKLQDLVPNMDKQTNTSDMLDLAVDYIKELKDQVEKLKHDQANCCCLGVANKSC</sequence>
<evidence type="ECO:0000313" key="10">
    <source>
        <dbReference type="Proteomes" id="UP000807115"/>
    </source>
</evidence>
<evidence type="ECO:0000256" key="5">
    <source>
        <dbReference type="ARBA" id="ARBA00023163"/>
    </source>
</evidence>
<evidence type="ECO:0000256" key="4">
    <source>
        <dbReference type="ARBA" id="ARBA00023125"/>
    </source>
</evidence>
<feature type="region of interest" description="Disordered" evidence="7">
    <location>
        <begin position="1"/>
        <end position="111"/>
    </location>
</feature>
<dbReference type="InterPro" id="IPR045239">
    <property type="entry name" value="bHLH95_bHLH"/>
</dbReference>
<feature type="compositionally biased region" description="Polar residues" evidence="7">
    <location>
        <begin position="39"/>
        <end position="69"/>
    </location>
</feature>
<dbReference type="FunFam" id="4.10.280.10:FF:000021">
    <property type="entry name" value="Transcription factor bHLH130 family"/>
    <property type="match status" value="1"/>
</dbReference>
<dbReference type="Gene3D" id="4.10.280.10">
    <property type="entry name" value="Helix-loop-helix DNA-binding domain"/>
    <property type="match status" value="1"/>
</dbReference>
<dbReference type="GO" id="GO:0005634">
    <property type="term" value="C:nucleus"/>
    <property type="evidence" value="ECO:0007669"/>
    <property type="project" value="UniProtKB-SubCell"/>
</dbReference>
<dbReference type="CDD" id="cd11393">
    <property type="entry name" value="bHLH_AtbHLH_like"/>
    <property type="match status" value="1"/>
</dbReference>
<dbReference type="Proteomes" id="UP000807115">
    <property type="component" value="Chromosome 3"/>
</dbReference>
<evidence type="ECO:0000256" key="6">
    <source>
        <dbReference type="ARBA" id="ARBA00023242"/>
    </source>
</evidence>
<feature type="domain" description="BHLH" evidence="8">
    <location>
        <begin position="379"/>
        <end position="429"/>
    </location>
</feature>
<reference evidence="9" key="1">
    <citation type="journal article" date="2019" name="BMC Genomics">
        <title>A new reference genome for Sorghum bicolor reveals high levels of sequence similarity between sweet and grain genotypes: implications for the genetics of sugar metabolism.</title>
        <authorList>
            <person name="Cooper E.A."/>
            <person name="Brenton Z.W."/>
            <person name="Flinn B.S."/>
            <person name="Jenkins J."/>
            <person name="Shu S."/>
            <person name="Flowers D."/>
            <person name="Luo F."/>
            <person name="Wang Y."/>
            <person name="Xia P."/>
            <person name="Barry K."/>
            <person name="Daum C."/>
            <person name="Lipzen A."/>
            <person name="Yoshinaga Y."/>
            <person name="Schmutz J."/>
            <person name="Saski C."/>
            <person name="Vermerris W."/>
            <person name="Kresovich S."/>
        </authorList>
    </citation>
    <scope>NUCLEOTIDE SEQUENCE</scope>
</reference>
<evidence type="ECO:0000256" key="2">
    <source>
        <dbReference type="ARBA" id="ARBA00005510"/>
    </source>
</evidence>
<dbReference type="EMBL" id="CM027682">
    <property type="protein sequence ID" value="KAG0540585.1"/>
    <property type="molecule type" value="Genomic_DNA"/>
</dbReference>
<dbReference type="PANTHER" id="PTHR16223:SF347">
    <property type="entry name" value="OS01G0900800 PROTEIN"/>
    <property type="match status" value="1"/>
</dbReference>
<feature type="compositionally biased region" description="Polar residues" evidence="7">
    <location>
        <begin position="144"/>
        <end position="157"/>
    </location>
</feature>
<dbReference type="PANTHER" id="PTHR16223">
    <property type="entry name" value="TRANSCRIPTION FACTOR BHLH83-RELATED"/>
    <property type="match status" value="1"/>
</dbReference>
<keyword evidence="5" id="KW-0804">Transcription</keyword>
<evidence type="ECO:0000256" key="3">
    <source>
        <dbReference type="ARBA" id="ARBA00023015"/>
    </source>
</evidence>
<feature type="region of interest" description="Disordered" evidence="7">
    <location>
        <begin position="127"/>
        <end position="197"/>
    </location>
</feature>
<dbReference type="AlphaFoldDB" id="A0A921RK98"/>
<evidence type="ECO:0000256" key="1">
    <source>
        <dbReference type="ARBA" id="ARBA00004123"/>
    </source>
</evidence>
<gene>
    <name evidence="9" type="ORF">BDA96_03G421800</name>
</gene>
<dbReference type="SMART" id="SM00353">
    <property type="entry name" value="HLH"/>
    <property type="match status" value="1"/>
</dbReference>
<comment type="subcellular location">
    <subcellularLocation>
        <location evidence="1">Nucleus</location>
    </subcellularLocation>
</comment>
<evidence type="ECO:0000256" key="7">
    <source>
        <dbReference type="SAM" id="MobiDB-lite"/>
    </source>
</evidence>
<evidence type="ECO:0000313" key="9">
    <source>
        <dbReference type="EMBL" id="KAG0540585.1"/>
    </source>
</evidence>
<dbReference type="GO" id="GO:0046983">
    <property type="term" value="F:protein dimerization activity"/>
    <property type="evidence" value="ECO:0007669"/>
    <property type="project" value="InterPro"/>
</dbReference>
<keyword evidence="3" id="KW-0805">Transcription regulation</keyword>
<dbReference type="SUPFAM" id="SSF47459">
    <property type="entry name" value="HLH, helix-loop-helix DNA-binding domain"/>
    <property type="match status" value="1"/>
</dbReference>
<dbReference type="InterPro" id="IPR036638">
    <property type="entry name" value="HLH_DNA-bd_sf"/>
</dbReference>
<feature type="compositionally biased region" description="Basic and acidic residues" evidence="7">
    <location>
        <begin position="1"/>
        <end position="14"/>
    </location>
</feature>
<organism evidence="9 10">
    <name type="scientific">Sorghum bicolor</name>
    <name type="common">Sorghum</name>
    <name type="synonym">Sorghum vulgare</name>
    <dbReference type="NCBI Taxonomy" id="4558"/>
    <lineage>
        <taxon>Eukaryota</taxon>
        <taxon>Viridiplantae</taxon>
        <taxon>Streptophyta</taxon>
        <taxon>Embryophyta</taxon>
        <taxon>Tracheophyta</taxon>
        <taxon>Spermatophyta</taxon>
        <taxon>Magnoliopsida</taxon>
        <taxon>Liliopsida</taxon>
        <taxon>Poales</taxon>
        <taxon>Poaceae</taxon>
        <taxon>PACMAD clade</taxon>
        <taxon>Panicoideae</taxon>
        <taxon>Andropogonodae</taxon>
        <taxon>Andropogoneae</taxon>
        <taxon>Sorghinae</taxon>
        <taxon>Sorghum</taxon>
    </lineage>
</organism>
<comment type="caution">
    <text evidence="9">The sequence shown here is derived from an EMBL/GenBank/DDBJ whole genome shotgun (WGS) entry which is preliminary data.</text>
</comment>
<protein>
    <recommendedName>
        <fullName evidence="8">BHLH domain-containing protein</fullName>
    </recommendedName>
</protein>
<keyword evidence="4" id="KW-0238">DNA-binding</keyword>